<evidence type="ECO:0000256" key="1">
    <source>
        <dbReference type="SAM" id="SignalP"/>
    </source>
</evidence>
<comment type="caution">
    <text evidence="2">The sequence shown here is derived from an EMBL/GenBank/DDBJ whole genome shotgun (WGS) entry which is preliminary data.</text>
</comment>
<organism evidence="2 3">
    <name type="scientific">Mangrovimicrobium sediminis</name>
    <dbReference type="NCBI Taxonomy" id="2562682"/>
    <lineage>
        <taxon>Bacteria</taxon>
        <taxon>Pseudomonadati</taxon>
        <taxon>Pseudomonadota</taxon>
        <taxon>Gammaproteobacteria</taxon>
        <taxon>Cellvibrionales</taxon>
        <taxon>Halieaceae</taxon>
        <taxon>Mangrovimicrobium</taxon>
    </lineage>
</organism>
<name>A0A4Z0LZS2_9GAMM</name>
<dbReference type="AlphaFoldDB" id="A0A4Z0LZS2"/>
<feature type="chain" id="PRO_5021287901" evidence="1">
    <location>
        <begin position="21"/>
        <end position="124"/>
    </location>
</feature>
<protein>
    <submittedName>
        <fullName evidence="2">Uncharacterized protein</fullName>
    </submittedName>
</protein>
<proteinExistence type="predicted"/>
<dbReference type="EMBL" id="SRLE01000009">
    <property type="protein sequence ID" value="TGD72769.1"/>
    <property type="molecule type" value="Genomic_DNA"/>
</dbReference>
<evidence type="ECO:0000313" key="2">
    <source>
        <dbReference type="EMBL" id="TGD72769.1"/>
    </source>
</evidence>
<dbReference type="Proteomes" id="UP000298050">
    <property type="component" value="Unassembled WGS sequence"/>
</dbReference>
<sequence>MKTLKYAALALALGSGYGMADECTAPASPTLPDGSASTMEQMLEGQQMVKTFQAANAEYMKCLETGIESAKVAAQKAIEKGDGVDEAKAAYEAAQNTYNAAVTAEEELAGQFNAEVREYKAANP</sequence>
<dbReference type="OrthoDB" id="7061338at2"/>
<gene>
    <name evidence="2" type="ORF">E4634_14735</name>
</gene>
<reference evidence="2 3" key="1">
    <citation type="submission" date="2019-04" db="EMBL/GenBank/DDBJ databases">
        <title>Taxonomy of novel Haliea sp. from mangrove soil of West Coast of India.</title>
        <authorList>
            <person name="Verma A."/>
            <person name="Kumar P."/>
            <person name="Krishnamurthi S."/>
        </authorList>
    </citation>
    <scope>NUCLEOTIDE SEQUENCE [LARGE SCALE GENOMIC DNA]</scope>
    <source>
        <strain evidence="2 3">SAOS-164</strain>
    </source>
</reference>
<dbReference type="RefSeq" id="WP_135445206.1">
    <property type="nucleotide sequence ID" value="NZ_SRLE01000009.1"/>
</dbReference>
<accession>A0A4Z0LZS2</accession>
<feature type="signal peptide" evidence="1">
    <location>
        <begin position="1"/>
        <end position="20"/>
    </location>
</feature>
<keyword evidence="3" id="KW-1185">Reference proteome</keyword>
<evidence type="ECO:0000313" key="3">
    <source>
        <dbReference type="Proteomes" id="UP000298050"/>
    </source>
</evidence>
<keyword evidence="1" id="KW-0732">Signal</keyword>